<feature type="domain" description="Nudix hydrolase" evidence="4">
    <location>
        <begin position="338"/>
        <end position="511"/>
    </location>
</feature>
<sequence>MVLFSINSKEQVATIPLLNIKDNKIVCGTIPTVWAIPHWPLWFPFCESNKLLRRFSPSSFIMNCTLKVLFLRIDFVVLVDIADKLHTEEECLEILMRSPPAGSEGEEWMGITVPPKCGSLPRICIRESRLKMRPTASDQFQCDLQLEMDDPAQAPTWAKVFVFQQLGLRIIPEMCKFQPKIPGSPLDTYLNGSDKKDMEGEMIPPEGLEYIRQMDESIRKYHAGRSLKQGTSKSSGRSHSFSNSKKVLQDPTARARDDKRIDRSAKPTQQARSTNGTNGKEAHWFYLDEIVEHEKGSYPALDVFAFVELLAETKEVLRSLRHPDEWVELYRRWSDRRMSKGRAGAVIFDGRLESILMVQSFRGSFSFPAGKLEDDETEVECAIREVQEELGMDLSQLLNERFVISTPEKVQVKPSTKKEIQKIAWIHVTKLPGWTTSTTSSKLRFFNVEPFIPELKRWARRNAEATLDPATQTSTSLSREAGLSADWLDLERALSCFDAAWDGALKTRRSFEAEVNRVKVPGMIFLEQATCGRPQWWSTLASVPLGLNPLTNVLLKRIILQMTEIHAGRDRTRYMRKTTYAEFIVGIMVVIIAISVAACASSGVSILNPDFLRPVTVALTLAILVLVVLDGVFSWSAYTALRSVVRDVRMVMPAQEAGRLSTAMAVARANLCLVVLAVLGTSLFYGMFVVGGVAFLLFYQAGPVQQNEDYSDAPFALALVPLVIWCLDSIFNDVCAVYLGCGPTQAALELVTQASQVDAVGMPVADTVSGQVLGASVGSLPNAVDTETWRAHK</sequence>
<reference evidence="5 6" key="1">
    <citation type="submission" date="2024-02" db="EMBL/GenBank/DDBJ databases">
        <authorList>
            <person name="Chen Y."/>
            <person name="Shah S."/>
            <person name="Dougan E. K."/>
            <person name="Thang M."/>
            <person name="Chan C."/>
        </authorList>
    </citation>
    <scope>NUCLEOTIDE SEQUENCE [LARGE SCALE GENOMIC DNA]</scope>
</reference>
<keyword evidence="3" id="KW-0812">Transmembrane</keyword>
<dbReference type="Gene3D" id="3.90.79.10">
    <property type="entry name" value="Nucleoside Triphosphate Pyrophosphohydrolase"/>
    <property type="match status" value="1"/>
</dbReference>
<feature type="transmembrane region" description="Helical" evidence="3">
    <location>
        <begin position="536"/>
        <end position="559"/>
    </location>
</feature>
<evidence type="ECO:0000313" key="5">
    <source>
        <dbReference type="EMBL" id="CAK9015830.1"/>
    </source>
</evidence>
<keyword evidence="6" id="KW-1185">Reference proteome</keyword>
<feature type="transmembrane region" description="Helical" evidence="3">
    <location>
        <begin position="671"/>
        <end position="699"/>
    </location>
</feature>
<evidence type="ECO:0000313" key="6">
    <source>
        <dbReference type="Proteomes" id="UP001642484"/>
    </source>
</evidence>
<feature type="compositionally biased region" description="Basic and acidic residues" evidence="2">
    <location>
        <begin position="253"/>
        <end position="265"/>
    </location>
</feature>
<feature type="transmembrane region" description="Helical" evidence="3">
    <location>
        <begin position="619"/>
        <end position="641"/>
    </location>
</feature>
<gene>
    <name evidence="5" type="ORF">CCMP2556_LOCUS12242</name>
</gene>
<keyword evidence="1" id="KW-0378">Hydrolase</keyword>
<dbReference type="PROSITE" id="PS51462">
    <property type="entry name" value="NUDIX"/>
    <property type="match status" value="1"/>
</dbReference>
<feature type="region of interest" description="Disordered" evidence="2">
    <location>
        <begin position="224"/>
        <end position="278"/>
    </location>
</feature>
<evidence type="ECO:0000256" key="3">
    <source>
        <dbReference type="SAM" id="Phobius"/>
    </source>
</evidence>
<dbReference type="EMBL" id="CAXAMN010005903">
    <property type="protein sequence ID" value="CAK9015830.1"/>
    <property type="molecule type" value="Genomic_DNA"/>
</dbReference>
<evidence type="ECO:0000259" key="4">
    <source>
        <dbReference type="PROSITE" id="PS51462"/>
    </source>
</evidence>
<dbReference type="SUPFAM" id="SSF55811">
    <property type="entry name" value="Nudix"/>
    <property type="match status" value="1"/>
</dbReference>
<organism evidence="5 6">
    <name type="scientific">Durusdinium trenchii</name>
    <dbReference type="NCBI Taxonomy" id="1381693"/>
    <lineage>
        <taxon>Eukaryota</taxon>
        <taxon>Sar</taxon>
        <taxon>Alveolata</taxon>
        <taxon>Dinophyceae</taxon>
        <taxon>Suessiales</taxon>
        <taxon>Symbiodiniaceae</taxon>
        <taxon>Durusdinium</taxon>
    </lineage>
</organism>
<dbReference type="InterPro" id="IPR015797">
    <property type="entry name" value="NUDIX_hydrolase-like_dom_sf"/>
</dbReference>
<keyword evidence="3" id="KW-0472">Membrane</keyword>
<dbReference type="InterPro" id="IPR020084">
    <property type="entry name" value="NUDIX_hydrolase_CS"/>
</dbReference>
<dbReference type="InterPro" id="IPR000086">
    <property type="entry name" value="NUDIX_hydrolase_dom"/>
</dbReference>
<keyword evidence="3" id="KW-1133">Transmembrane helix</keyword>
<feature type="transmembrane region" description="Helical" evidence="3">
    <location>
        <begin position="580"/>
        <end position="607"/>
    </location>
</feature>
<dbReference type="Proteomes" id="UP001642484">
    <property type="component" value="Unassembled WGS sequence"/>
</dbReference>
<evidence type="ECO:0000256" key="1">
    <source>
        <dbReference type="ARBA" id="ARBA00022801"/>
    </source>
</evidence>
<name>A0ABP0JNH7_9DINO</name>
<dbReference type="PANTHER" id="PTHR23114">
    <property type="entry name" value="M7GPPPN-MRNA HYDROLASE"/>
    <property type="match status" value="1"/>
</dbReference>
<dbReference type="InterPro" id="IPR036189">
    <property type="entry name" value="DCP2_BoxA_sf"/>
</dbReference>
<dbReference type="Pfam" id="PF00293">
    <property type="entry name" value="NUDIX"/>
    <property type="match status" value="1"/>
</dbReference>
<dbReference type="Gene3D" id="1.10.10.1050">
    <property type="entry name" value="Dcp2, box A domain"/>
    <property type="match status" value="1"/>
</dbReference>
<evidence type="ECO:0000256" key="2">
    <source>
        <dbReference type="SAM" id="MobiDB-lite"/>
    </source>
</evidence>
<dbReference type="PANTHER" id="PTHR23114:SF17">
    <property type="entry name" value="M7GPPPN-MRNA HYDROLASE"/>
    <property type="match status" value="1"/>
</dbReference>
<dbReference type="PROSITE" id="PS00893">
    <property type="entry name" value="NUDIX_BOX"/>
    <property type="match status" value="1"/>
</dbReference>
<accession>A0ABP0JNH7</accession>
<feature type="compositionally biased region" description="Polar residues" evidence="2">
    <location>
        <begin position="266"/>
        <end position="278"/>
    </location>
</feature>
<protein>
    <recommendedName>
        <fullName evidence="4">Nudix hydrolase domain-containing protein</fullName>
    </recommendedName>
</protein>
<proteinExistence type="predicted"/>
<comment type="caution">
    <text evidence="5">The sequence shown here is derived from an EMBL/GenBank/DDBJ whole genome shotgun (WGS) entry which is preliminary data.</text>
</comment>
<feature type="compositionally biased region" description="Polar residues" evidence="2">
    <location>
        <begin position="228"/>
        <end position="246"/>
    </location>
</feature>